<reference evidence="2" key="1">
    <citation type="journal article" date="2019" name="Int. J. Syst. Evol. Microbiol.">
        <title>The Global Catalogue of Microorganisms (GCM) 10K type strain sequencing project: providing services to taxonomists for standard genome sequencing and annotation.</title>
        <authorList>
            <consortium name="The Broad Institute Genomics Platform"/>
            <consortium name="The Broad Institute Genome Sequencing Center for Infectious Disease"/>
            <person name="Wu L."/>
            <person name="Ma J."/>
        </authorList>
    </citation>
    <scope>NUCLEOTIDE SEQUENCE [LARGE SCALE GENOMIC DNA]</scope>
    <source>
        <strain evidence="2">JCM 19635</strain>
    </source>
</reference>
<accession>A0ABW2UAR4</accession>
<dbReference type="RefSeq" id="WP_380205387.1">
    <property type="nucleotide sequence ID" value="NZ_JBHTEK010000001.1"/>
</dbReference>
<keyword evidence="2" id="KW-1185">Reference proteome</keyword>
<dbReference type="EMBL" id="JBHTEK010000001">
    <property type="protein sequence ID" value="MFC7669916.1"/>
    <property type="molecule type" value="Genomic_DNA"/>
</dbReference>
<evidence type="ECO:0000313" key="2">
    <source>
        <dbReference type="Proteomes" id="UP001596513"/>
    </source>
</evidence>
<protein>
    <recommendedName>
        <fullName evidence="3">STAS/SEC14 domain-containing protein</fullName>
    </recommendedName>
</protein>
<evidence type="ECO:0000313" key="1">
    <source>
        <dbReference type="EMBL" id="MFC7669916.1"/>
    </source>
</evidence>
<gene>
    <name evidence="1" type="ORF">ACFQT0_23010</name>
</gene>
<dbReference type="Proteomes" id="UP001596513">
    <property type="component" value="Unassembled WGS sequence"/>
</dbReference>
<sequence length="140" mass="15988">MLETSECASRSIVHRPDLGVLIVRWHHDAELAVLQADYQAMLAMAQQFGCARWLLDVRRREGADPAMSAWASTVFYPEAAARLLPQKLHLAVLTSTYIVDRFLNDPVQKEYVEYMMAPERAFLTRMFADEGEATRWLSAN</sequence>
<organism evidence="1 2">
    <name type="scientific">Hymenobacter humi</name>
    <dbReference type="NCBI Taxonomy" id="1411620"/>
    <lineage>
        <taxon>Bacteria</taxon>
        <taxon>Pseudomonadati</taxon>
        <taxon>Bacteroidota</taxon>
        <taxon>Cytophagia</taxon>
        <taxon>Cytophagales</taxon>
        <taxon>Hymenobacteraceae</taxon>
        <taxon>Hymenobacter</taxon>
    </lineage>
</organism>
<evidence type="ECO:0008006" key="3">
    <source>
        <dbReference type="Google" id="ProtNLM"/>
    </source>
</evidence>
<name>A0ABW2UAR4_9BACT</name>
<proteinExistence type="predicted"/>
<comment type="caution">
    <text evidence="1">The sequence shown here is derived from an EMBL/GenBank/DDBJ whole genome shotgun (WGS) entry which is preliminary data.</text>
</comment>